<keyword evidence="1" id="KW-0812">Transmembrane</keyword>
<dbReference type="AlphaFoldDB" id="K1VMC2"/>
<name>K1VMC2_TRIAC</name>
<evidence type="ECO:0000313" key="2">
    <source>
        <dbReference type="EMBL" id="EKD05310.1"/>
    </source>
</evidence>
<dbReference type="EMBL" id="AMBO01000138">
    <property type="protein sequence ID" value="EKD05310.1"/>
    <property type="molecule type" value="Genomic_DNA"/>
</dbReference>
<reference evidence="2 3" key="1">
    <citation type="journal article" date="2012" name="Eukaryot. Cell">
        <title>Genome sequence of the Trichosporon asahii environmental strain CBS 8904.</title>
        <authorList>
            <person name="Yang R.Y."/>
            <person name="Li H.T."/>
            <person name="Zhu H."/>
            <person name="Zhou G.P."/>
            <person name="Wang M."/>
            <person name="Wang L."/>
        </authorList>
    </citation>
    <scope>NUCLEOTIDE SEQUENCE [LARGE SCALE GENOMIC DNA]</scope>
    <source>
        <strain evidence="2 3">CBS 8904</strain>
    </source>
</reference>
<keyword evidence="1" id="KW-1133">Transmembrane helix</keyword>
<feature type="transmembrane region" description="Helical" evidence="1">
    <location>
        <begin position="34"/>
        <end position="55"/>
    </location>
</feature>
<comment type="caution">
    <text evidence="2">The sequence shown here is derived from an EMBL/GenBank/DDBJ whole genome shotgun (WGS) entry which is preliminary data.</text>
</comment>
<dbReference type="HOGENOM" id="CLU_584209_0_0_1"/>
<evidence type="ECO:0000313" key="3">
    <source>
        <dbReference type="Proteomes" id="UP000006757"/>
    </source>
</evidence>
<dbReference type="InParanoid" id="K1VMC2"/>
<dbReference type="Proteomes" id="UP000006757">
    <property type="component" value="Unassembled WGS sequence"/>
</dbReference>
<organism evidence="2 3">
    <name type="scientific">Trichosporon asahii var. asahii (strain CBS 8904)</name>
    <name type="common">Yeast</name>
    <dbReference type="NCBI Taxonomy" id="1220162"/>
    <lineage>
        <taxon>Eukaryota</taxon>
        <taxon>Fungi</taxon>
        <taxon>Dikarya</taxon>
        <taxon>Basidiomycota</taxon>
        <taxon>Agaricomycotina</taxon>
        <taxon>Tremellomycetes</taxon>
        <taxon>Trichosporonales</taxon>
        <taxon>Trichosporonaceae</taxon>
        <taxon>Trichosporon</taxon>
    </lineage>
</organism>
<evidence type="ECO:0000256" key="1">
    <source>
        <dbReference type="SAM" id="Phobius"/>
    </source>
</evidence>
<keyword evidence="3" id="KW-1185">Reference proteome</keyword>
<keyword evidence="1" id="KW-0472">Membrane</keyword>
<sequence>MDNNTTTTLLLQLTSTLAQVADKKEPYQEQKWILTIIAFAVSGAAVIVTILSHIVSNRCWNMLSPTTKVNKRWHRPVRCDWLDDLPDFKLSLWEKLVTYRLMNEPQCLSLDAARALNFGKYMYDPGPRTDASGNEIRGTSYWKLLLGEPELRILILGDGFFIDLCVLACPPVLIAEPVEAGSEEWCKIPQHQLMTTAPNSLRCSAYTLAETINQARLLRSHDLLDVNPFWLEQRVGTQFPREVFEIKYEFIKITSDRIIDTGTTYGIRIPFAEYWCTLTTTRTKWSTFKHSSGSEGLVATSVWGTMPHVPSTTKFSDLWGDTPHGMPIVRREEANDSATRLLNLKERCKSVIECWEVQGAMAQGGKGHLSASDVNVLHIAELFKQWKEKDIPEMPEKHSFEYGYPEPAEPSGALTDHAAQVECKMGLLLSSVFSDPGQGVLRNIPKRLRYGIDAKPPAELKEWKQGVVVGCLELIYRIDSFCDDVRVIPDVAELIRPWEWRTAYIV</sequence>
<accession>K1VMC2</accession>
<gene>
    <name evidence="2" type="ORF">A1Q2_00373</name>
</gene>
<proteinExistence type="predicted"/>
<protein>
    <submittedName>
        <fullName evidence="2">Uncharacterized protein</fullName>
    </submittedName>
</protein>